<protein>
    <submittedName>
        <fullName evidence="1">Uncharacterized protein</fullName>
    </submittedName>
</protein>
<reference evidence="2" key="2">
    <citation type="submission" date="2015-01" db="EMBL/GenBank/DDBJ databases">
        <title>Evolutionary Origins and Diversification of the Mycorrhizal Mutualists.</title>
        <authorList>
            <consortium name="DOE Joint Genome Institute"/>
            <consortium name="Mycorrhizal Genomics Consortium"/>
            <person name="Kohler A."/>
            <person name="Kuo A."/>
            <person name="Nagy L.G."/>
            <person name="Floudas D."/>
            <person name="Copeland A."/>
            <person name="Barry K.W."/>
            <person name="Cichocki N."/>
            <person name="Veneault-Fourrey C."/>
            <person name="LaButti K."/>
            <person name="Lindquist E.A."/>
            <person name="Lipzen A."/>
            <person name="Lundell T."/>
            <person name="Morin E."/>
            <person name="Murat C."/>
            <person name="Riley R."/>
            <person name="Ohm R."/>
            <person name="Sun H."/>
            <person name="Tunlid A."/>
            <person name="Henrissat B."/>
            <person name="Grigoriev I.V."/>
            <person name="Hibbett D.S."/>
            <person name="Martin F."/>
        </authorList>
    </citation>
    <scope>NUCLEOTIDE SEQUENCE [LARGE SCALE GENOMIC DNA]</scope>
    <source>
        <strain evidence="2">Marx 270</strain>
    </source>
</reference>
<dbReference type="AlphaFoldDB" id="A0A0C3JLU5"/>
<gene>
    <name evidence="1" type="ORF">M404DRAFT_233065</name>
</gene>
<sequence length="56" mass="6370">MSTYVSWTCELQYFLCLRRTKPMGKVIRTHMNTKSKPGSKSAIHLSLAALQGVGRW</sequence>
<reference evidence="1 2" key="1">
    <citation type="submission" date="2014-04" db="EMBL/GenBank/DDBJ databases">
        <authorList>
            <consortium name="DOE Joint Genome Institute"/>
            <person name="Kuo A."/>
            <person name="Kohler A."/>
            <person name="Costa M.D."/>
            <person name="Nagy L.G."/>
            <person name="Floudas D."/>
            <person name="Copeland A."/>
            <person name="Barry K.W."/>
            <person name="Cichocki N."/>
            <person name="Veneault-Fourrey C."/>
            <person name="LaButti K."/>
            <person name="Lindquist E.A."/>
            <person name="Lipzen A."/>
            <person name="Lundell T."/>
            <person name="Morin E."/>
            <person name="Murat C."/>
            <person name="Sun H."/>
            <person name="Tunlid A."/>
            <person name="Henrissat B."/>
            <person name="Grigoriev I.V."/>
            <person name="Hibbett D.S."/>
            <person name="Martin F."/>
            <person name="Nordberg H.P."/>
            <person name="Cantor M.N."/>
            <person name="Hua S.X."/>
        </authorList>
    </citation>
    <scope>NUCLEOTIDE SEQUENCE [LARGE SCALE GENOMIC DNA]</scope>
    <source>
        <strain evidence="1 2">Marx 270</strain>
    </source>
</reference>
<accession>A0A0C3JLU5</accession>
<dbReference type="InParanoid" id="A0A0C3JLU5"/>
<dbReference type="Proteomes" id="UP000054217">
    <property type="component" value="Unassembled WGS sequence"/>
</dbReference>
<name>A0A0C3JLU5_PISTI</name>
<organism evidence="1 2">
    <name type="scientific">Pisolithus tinctorius Marx 270</name>
    <dbReference type="NCBI Taxonomy" id="870435"/>
    <lineage>
        <taxon>Eukaryota</taxon>
        <taxon>Fungi</taxon>
        <taxon>Dikarya</taxon>
        <taxon>Basidiomycota</taxon>
        <taxon>Agaricomycotina</taxon>
        <taxon>Agaricomycetes</taxon>
        <taxon>Agaricomycetidae</taxon>
        <taxon>Boletales</taxon>
        <taxon>Sclerodermatineae</taxon>
        <taxon>Pisolithaceae</taxon>
        <taxon>Pisolithus</taxon>
    </lineage>
</organism>
<dbReference type="HOGENOM" id="CLU_3015116_0_0_1"/>
<proteinExistence type="predicted"/>
<keyword evidence="2" id="KW-1185">Reference proteome</keyword>
<evidence type="ECO:0000313" key="2">
    <source>
        <dbReference type="Proteomes" id="UP000054217"/>
    </source>
</evidence>
<dbReference type="EMBL" id="KN831953">
    <property type="protein sequence ID" value="KIO10138.1"/>
    <property type="molecule type" value="Genomic_DNA"/>
</dbReference>
<evidence type="ECO:0000313" key="1">
    <source>
        <dbReference type="EMBL" id="KIO10138.1"/>
    </source>
</evidence>